<proteinExistence type="predicted"/>
<gene>
    <name evidence="6" type="ORF">CFOL_v3_23799</name>
</gene>
<dbReference type="PROSITE" id="PS51005">
    <property type="entry name" value="NAC"/>
    <property type="match status" value="1"/>
</dbReference>
<organism evidence="6 7">
    <name type="scientific">Cephalotus follicularis</name>
    <name type="common">Albany pitcher plant</name>
    <dbReference type="NCBI Taxonomy" id="3775"/>
    <lineage>
        <taxon>Eukaryota</taxon>
        <taxon>Viridiplantae</taxon>
        <taxon>Streptophyta</taxon>
        <taxon>Embryophyta</taxon>
        <taxon>Tracheophyta</taxon>
        <taxon>Spermatophyta</taxon>
        <taxon>Magnoliopsida</taxon>
        <taxon>eudicotyledons</taxon>
        <taxon>Gunneridae</taxon>
        <taxon>Pentapetalae</taxon>
        <taxon>rosids</taxon>
        <taxon>fabids</taxon>
        <taxon>Oxalidales</taxon>
        <taxon>Cephalotaceae</taxon>
        <taxon>Cephalotus</taxon>
    </lineage>
</organism>
<dbReference type="STRING" id="3775.A0A1Q3CJP3"/>
<dbReference type="PANTHER" id="PTHR31719:SF179">
    <property type="entry name" value="OS08G0148400 PROTEIN"/>
    <property type="match status" value="1"/>
</dbReference>
<dbReference type="AlphaFoldDB" id="A0A1Q3CJP3"/>
<protein>
    <submittedName>
        <fullName evidence="6">NAM domain-containing protein</fullName>
    </submittedName>
</protein>
<sequence length="207" mass="24749">MASTSKSSTSSKYDYRSLARGFKFSPSDEQLLTHYLWRKTRGLQLDSDAVVEMDVYSREPWLLPWDENSYMKDDERYYFVRRERLHDGKGNRPKRSLEGDIDGGWWKASTGDKRIPDIENPVGYVKALSFYTYKNENRDRKDGISTNWTIYEYKLATDTFQEWVLCKVKNNNKVPDQEKKRKMIRLIKYDDEEEEKEKDEEETTMLE</sequence>
<dbReference type="InterPro" id="IPR003441">
    <property type="entry name" value="NAC-dom"/>
</dbReference>
<dbReference type="Proteomes" id="UP000187406">
    <property type="component" value="Unassembled WGS sequence"/>
</dbReference>
<dbReference type="InterPro" id="IPR036093">
    <property type="entry name" value="NAC_dom_sf"/>
</dbReference>
<dbReference type="Pfam" id="PF02365">
    <property type="entry name" value="NAM"/>
    <property type="match status" value="1"/>
</dbReference>
<keyword evidence="2" id="KW-0238">DNA-binding</keyword>
<dbReference type="GO" id="GO:0003677">
    <property type="term" value="F:DNA binding"/>
    <property type="evidence" value="ECO:0007669"/>
    <property type="project" value="UniProtKB-KW"/>
</dbReference>
<evidence type="ECO:0000256" key="1">
    <source>
        <dbReference type="ARBA" id="ARBA00023015"/>
    </source>
</evidence>
<accession>A0A1Q3CJP3</accession>
<reference evidence="7" key="1">
    <citation type="submission" date="2016-04" db="EMBL/GenBank/DDBJ databases">
        <title>Cephalotus genome sequencing.</title>
        <authorList>
            <person name="Fukushima K."/>
            <person name="Hasebe M."/>
            <person name="Fang X."/>
        </authorList>
    </citation>
    <scope>NUCLEOTIDE SEQUENCE [LARGE SCALE GENOMIC DNA]</scope>
    <source>
        <strain evidence="7">cv. St1</strain>
    </source>
</reference>
<keyword evidence="3" id="KW-0804">Transcription</keyword>
<dbReference type="OrthoDB" id="1741710at2759"/>
<feature type="domain" description="NAC" evidence="5">
    <location>
        <begin position="18"/>
        <end position="171"/>
    </location>
</feature>
<dbReference type="Gene3D" id="2.170.150.80">
    <property type="entry name" value="NAC domain"/>
    <property type="match status" value="1"/>
</dbReference>
<dbReference type="SUPFAM" id="SSF101941">
    <property type="entry name" value="NAC domain"/>
    <property type="match status" value="1"/>
</dbReference>
<evidence type="ECO:0000313" key="7">
    <source>
        <dbReference type="Proteomes" id="UP000187406"/>
    </source>
</evidence>
<evidence type="ECO:0000313" key="6">
    <source>
        <dbReference type="EMBL" id="GAV80338.1"/>
    </source>
</evidence>
<keyword evidence="7" id="KW-1185">Reference proteome</keyword>
<dbReference type="EMBL" id="BDDD01002160">
    <property type="protein sequence ID" value="GAV80338.1"/>
    <property type="molecule type" value="Genomic_DNA"/>
</dbReference>
<evidence type="ECO:0000256" key="2">
    <source>
        <dbReference type="ARBA" id="ARBA00023125"/>
    </source>
</evidence>
<dbReference type="GO" id="GO:0006355">
    <property type="term" value="P:regulation of DNA-templated transcription"/>
    <property type="evidence" value="ECO:0007669"/>
    <property type="project" value="InterPro"/>
</dbReference>
<dbReference type="PANTHER" id="PTHR31719">
    <property type="entry name" value="NAC TRANSCRIPTION FACTOR 56"/>
    <property type="match status" value="1"/>
</dbReference>
<evidence type="ECO:0000259" key="5">
    <source>
        <dbReference type="PROSITE" id="PS51005"/>
    </source>
</evidence>
<keyword evidence="1" id="KW-0805">Transcription regulation</keyword>
<comment type="caution">
    <text evidence="6">The sequence shown here is derived from an EMBL/GenBank/DDBJ whole genome shotgun (WGS) entry which is preliminary data.</text>
</comment>
<name>A0A1Q3CJP3_CEPFO</name>
<keyword evidence="4" id="KW-0539">Nucleus</keyword>
<evidence type="ECO:0000256" key="4">
    <source>
        <dbReference type="ARBA" id="ARBA00023242"/>
    </source>
</evidence>
<dbReference type="InParanoid" id="A0A1Q3CJP3"/>
<evidence type="ECO:0000256" key="3">
    <source>
        <dbReference type="ARBA" id="ARBA00023163"/>
    </source>
</evidence>